<gene>
    <name evidence="4" type="ORF">BKP37_13270</name>
</gene>
<feature type="coiled-coil region" evidence="1">
    <location>
        <begin position="45"/>
        <end position="72"/>
    </location>
</feature>
<name>A0A1S2LK74_9BACI</name>
<proteinExistence type="predicted"/>
<dbReference type="Proteomes" id="UP000179524">
    <property type="component" value="Unassembled WGS sequence"/>
</dbReference>
<keyword evidence="2" id="KW-1133">Transmembrane helix</keyword>
<keyword evidence="2" id="KW-0812">Transmembrane</keyword>
<keyword evidence="2" id="KW-0472">Membrane</keyword>
<dbReference type="AlphaFoldDB" id="A0A1S2LK74"/>
<sequence>MRIPPYYKKTGWQRFFSGIIIGILIGWFFFIYEFGAVQEKLVTEIKKQESTINAQKETIEILRSDQDELNKENLKKLTIQEVKVYFINDKDLKLSELSVHEFRLQIENELKAVKNKNIELVANTKELLIQAIENRDFIINEKRYRVTIKGWSIYTTLELFVEIRLAE</sequence>
<evidence type="ECO:0000313" key="5">
    <source>
        <dbReference type="Proteomes" id="UP000179524"/>
    </source>
</evidence>
<reference evidence="4 5" key="1">
    <citation type="submission" date="2016-10" db="EMBL/GenBank/DDBJ databases">
        <title>Draft genome sequences of four alkaliphilic bacteria belonging to the Anaerobacillus genus.</title>
        <authorList>
            <person name="Bassil N.M."/>
            <person name="Lloyd J.R."/>
        </authorList>
    </citation>
    <scope>NUCLEOTIDE SEQUENCE [LARGE SCALE GENOMIC DNA]</scope>
    <source>
        <strain evidence="4 5">DSM 18345</strain>
    </source>
</reference>
<dbReference type="Pfam" id="PF26347">
    <property type="entry name" value="YtrI_sporulation"/>
    <property type="match status" value="1"/>
</dbReference>
<accession>A0A1S2LK74</accession>
<evidence type="ECO:0000256" key="2">
    <source>
        <dbReference type="SAM" id="Phobius"/>
    </source>
</evidence>
<protein>
    <recommendedName>
        <fullName evidence="3">Sporulation membrane protein YtrI C-terminal domain-containing protein</fullName>
    </recommendedName>
</protein>
<evidence type="ECO:0000256" key="1">
    <source>
        <dbReference type="SAM" id="Coils"/>
    </source>
</evidence>
<evidence type="ECO:0000313" key="4">
    <source>
        <dbReference type="EMBL" id="OIJ12590.1"/>
    </source>
</evidence>
<evidence type="ECO:0000259" key="3">
    <source>
        <dbReference type="Pfam" id="PF26347"/>
    </source>
</evidence>
<feature type="transmembrane region" description="Helical" evidence="2">
    <location>
        <begin position="12"/>
        <end position="32"/>
    </location>
</feature>
<keyword evidence="5" id="KW-1185">Reference proteome</keyword>
<dbReference type="InterPro" id="IPR058620">
    <property type="entry name" value="YtrI_C"/>
</dbReference>
<organism evidence="4 5">
    <name type="scientific">Anaerobacillus alkalilacustris</name>
    <dbReference type="NCBI Taxonomy" id="393763"/>
    <lineage>
        <taxon>Bacteria</taxon>
        <taxon>Bacillati</taxon>
        <taxon>Bacillota</taxon>
        <taxon>Bacilli</taxon>
        <taxon>Bacillales</taxon>
        <taxon>Bacillaceae</taxon>
        <taxon>Anaerobacillus</taxon>
    </lineage>
</organism>
<dbReference type="NCBIfam" id="NF041479">
    <property type="entry name" value="spor_membprot_YtrI"/>
    <property type="match status" value="1"/>
</dbReference>
<dbReference type="InterPro" id="IPR048198">
    <property type="entry name" value="YtrI"/>
</dbReference>
<keyword evidence="1" id="KW-0175">Coiled coil</keyword>
<feature type="domain" description="Sporulation membrane protein YtrI C-terminal" evidence="3">
    <location>
        <begin position="80"/>
        <end position="164"/>
    </location>
</feature>
<dbReference type="EMBL" id="MLQR01000031">
    <property type="protein sequence ID" value="OIJ12590.1"/>
    <property type="molecule type" value="Genomic_DNA"/>
</dbReference>
<comment type="caution">
    <text evidence="4">The sequence shown here is derived from an EMBL/GenBank/DDBJ whole genome shotgun (WGS) entry which is preliminary data.</text>
</comment>